<dbReference type="InterPro" id="IPR001584">
    <property type="entry name" value="Integrase_cat-core"/>
</dbReference>
<dbReference type="Pfam" id="PF13683">
    <property type="entry name" value="rve_3"/>
    <property type="match status" value="1"/>
</dbReference>
<keyword evidence="3" id="KW-1185">Reference proteome</keyword>
<dbReference type="Pfam" id="PF13518">
    <property type="entry name" value="HTH_28"/>
    <property type="match status" value="1"/>
</dbReference>
<dbReference type="InterPro" id="IPR036397">
    <property type="entry name" value="RNaseH_sf"/>
</dbReference>
<dbReference type="InterPro" id="IPR055247">
    <property type="entry name" value="InsJ-like_HTH"/>
</dbReference>
<protein>
    <submittedName>
        <fullName evidence="2">Transposase InsO family protein</fullName>
    </submittedName>
</protein>
<evidence type="ECO:0000313" key="2">
    <source>
        <dbReference type="EMBL" id="MDQ1124013.1"/>
    </source>
</evidence>
<organism evidence="2 3">
    <name type="scientific">Microbacterium trichothecenolyticum</name>
    <name type="common">Aureobacterium trichothecenolyticum</name>
    <dbReference type="NCBI Taxonomy" id="69370"/>
    <lineage>
        <taxon>Bacteria</taxon>
        <taxon>Bacillati</taxon>
        <taxon>Actinomycetota</taxon>
        <taxon>Actinomycetes</taxon>
        <taxon>Micrococcales</taxon>
        <taxon>Microbacteriaceae</taxon>
        <taxon>Microbacterium</taxon>
    </lineage>
</organism>
<dbReference type="InterPro" id="IPR009057">
    <property type="entry name" value="Homeodomain-like_sf"/>
</dbReference>
<dbReference type="SUPFAM" id="SSF46689">
    <property type="entry name" value="Homeodomain-like"/>
    <property type="match status" value="1"/>
</dbReference>
<evidence type="ECO:0000259" key="1">
    <source>
        <dbReference type="PROSITE" id="PS50994"/>
    </source>
</evidence>
<evidence type="ECO:0000313" key="3">
    <source>
        <dbReference type="Proteomes" id="UP001226691"/>
    </source>
</evidence>
<dbReference type="Gene3D" id="3.30.420.10">
    <property type="entry name" value="Ribonuclease H-like superfamily/Ribonuclease H"/>
    <property type="match status" value="1"/>
</dbReference>
<feature type="domain" description="Integrase catalytic" evidence="1">
    <location>
        <begin position="136"/>
        <end position="324"/>
    </location>
</feature>
<reference evidence="2 3" key="1">
    <citation type="submission" date="2023-07" db="EMBL/GenBank/DDBJ databases">
        <title>Functional and genomic diversity of the sorghum phyllosphere microbiome.</title>
        <authorList>
            <person name="Shade A."/>
        </authorList>
    </citation>
    <scope>NUCLEOTIDE SEQUENCE [LARGE SCALE GENOMIC DNA]</scope>
    <source>
        <strain evidence="2 3">SORGH_AS_1207</strain>
    </source>
</reference>
<dbReference type="PANTHER" id="PTHR35004:SF6">
    <property type="entry name" value="TRANSPOSASE"/>
    <property type="match status" value="1"/>
</dbReference>
<dbReference type="InterPro" id="IPR012337">
    <property type="entry name" value="RNaseH-like_sf"/>
</dbReference>
<dbReference type="EMBL" id="JAUTBF010000001">
    <property type="protein sequence ID" value="MDQ1124013.1"/>
    <property type="molecule type" value="Genomic_DNA"/>
</dbReference>
<dbReference type="InterPro" id="IPR047656">
    <property type="entry name" value="IS481-like_transpos"/>
</dbReference>
<sequence length="396" mass="43834">MVHRNARLTVAGRLILVRRVLGGRPVSHVAKEMGVSRQCAHRWLARYRAAGEAGLSDRSSRPVSSPTATAAATAAAVVELRSRERLGRDETARACGTSPRTVSRLIAKAGLPALHELDPVTGIALRASRRTQVRYERDAPGDLIHIDVKKLGRIPEGGGWRVQGPATIDHHSGRDRKVKLGFDYVHVAVDDHSRLAFAQILPDEKGTTCAAFLAAATEFFTRHGIHIREVMTDNAKNYTVSAAFQGQLSLLNARHITTKPHCPWQNGKAERFNRTMQEHWVYRAPYVSNQHRAEALAPWLEHYNYARAHTACGGRPPRSAGCHQPHDRVHLDDRSFNPAMPSDRCRAIHRCTHRRETPIAAAICACFHPAAARSTINSRPRGVSRALRWGTRTSGS</sequence>
<dbReference type="SUPFAM" id="SSF53098">
    <property type="entry name" value="Ribonuclease H-like"/>
    <property type="match status" value="1"/>
</dbReference>
<comment type="caution">
    <text evidence="2">The sequence shown here is derived from an EMBL/GenBank/DDBJ whole genome shotgun (WGS) entry which is preliminary data.</text>
</comment>
<gene>
    <name evidence="2" type="ORF">QE412_002586</name>
</gene>
<proteinExistence type="predicted"/>
<accession>A0ABU0TWH3</accession>
<dbReference type="PROSITE" id="PS50994">
    <property type="entry name" value="INTEGRASE"/>
    <property type="match status" value="1"/>
</dbReference>
<name>A0ABU0TWH3_MICTR</name>
<dbReference type="PANTHER" id="PTHR35004">
    <property type="entry name" value="TRANSPOSASE RV3428C-RELATED"/>
    <property type="match status" value="1"/>
</dbReference>
<dbReference type="NCBIfam" id="NF033577">
    <property type="entry name" value="transpos_IS481"/>
    <property type="match status" value="1"/>
</dbReference>
<dbReference type="Proteomes" id="UP001226691">
    <property type="component" value="Unassembled WGS sequence"/>
</dbReference>